<dbReference type="Gene3D" id="3.40.50.1780">
    <property type="match status" value="1"/>
</dbReference>
<dbReference type="AlphaFoldDB" id="A0A0M8MYR2"/>
<reference evidence="11 12" key="1">
    <citation type="submission" date="2015-07" db="EMBL/GenBank/DDBJ databases">
        <title>Draft Genome Sequence of Malassezia furfur CBS1878 and Malassezia pachydermatis CBS1879.</title>
        <authorList>
            <person name="Triana S."/>
            <person name="Ohm R."/>
            <person name="Gonzalez A."/>
            <person name="DeCock H."/>
            <person name="Restrepo S."/>
            <person name="Celis A."/>
        </authorList>
    </citation>
    <scope>NUCLEOTIDE SEQUENCE [LARGE SCALE GENOMIC DNA]</scope>
    <source>
        <strain evidence="11 12">CBS 1879</strain>
    </source>
</reference>
<keyword evidence="5" id="KW-0479">Metal-binding</keyword>
<dbReference type="GO" id="GO:0051539">
    <property type="term" value="F:4 iron, 4 sulfur cluster binding"/>
    <property type="evidence" value="ECO:0007669"/>
    <property type="project" value="UniProtKB-KW"/>
</dbReference>
<keyword evidence="4" id="KW-0004">4Fe-4S</keyword>
<comment type="similarity">
    <text evidence="1">Belongs to the NARF family.</text>
</comment>
<dbReference type="Gene3D" id="3.40.950.10">
    <property type="entry name" value="Fe-only Hydrogenase (Larger Subunit), Chain L, domain 3"/>
    <property type="match status" value="1"/>
</dbReference>
<evidence type="ECO:0000313" key="11">
    <source>
        <dbReference type="EMBL" id="KOS16410.1"/>
    </source>
</evidence>
<dbReference type="EMBL" id="LGAV01000001">
    <property type="protein sequence ID" value="KOS16410.1"/>
    <property type="molecule type" value="Genomic_DNA"/>
</dbReference>
<keyword evidence="6" id="KW-0408">Iron</keyword>
<dbReference type="InterPro" id="IPR009016">
    <property type="entry name" value="Fe_hydrogenase"/>
</dbReference>
<dbReference type="InterPro" id="IPR050340">
    <property type="entry name" value="Cytosolic_Fe-S_CAF"/>
</dbReference>
<dbReference type="InterPro" id="IPR004108">
    <property type="entry name" value="Fe_hydrogenase_lsu_C"/>
</dbReference>
<feature type="domain" description="Iron hydrogenase large subunit C-terminal" evidence="10">
    <location>
        <begin position="106"/>
        <end position="423"/>
    </location>
</feature>
<name>A0A0M8MYR2_9BASI</name>
<evidence type="ECO:0000259" key="10">
    <source>
        <dbReference type="Pfam" id="PF02906"/>
    </source>
</evidence>
<dbReference type="SUPFAM" id="SSF53920">
    <property type="entry name" value="Fe-only hydrogenase"/>
    <property type="match status" value="1"/>
</dbReference>
<dbReference type="Pfam" id="PF02906">
    <property type="entry name" value="Fe_hyd_lg_C"/>
    <property type="match status" value="1"/>
</dbReference>
<dbReference type="GeneID" id="28729470"/>
<evidence type="ECO:0000256" key="6">
    <source>
        <dbReference type="ARBA" id="ARBA00023004"/>
    </source>
</evidence>
<dbReference type="FunFam" id="3.30.70.20:FF:000042">
    <property type="entry name" value="Cytosolic Fe-S cluster assembly factor NAR1"/>
    <property type="match status" value="1"/>
</dbReference>
<evidence type="ECO:0000256" key="2">
    <source>
        <dbReference type="ARBA" id="ARBA00015854"/>
    </source>
</evidence>
<evidence type="ECO:0000256" key="1">
    <source>
        <dbReference type="ARBA" id="ARBA00006596"/>
    </source>
</evidence>
<keyword evidence="7" id="KW-0411">Iron-sulfur</keyword>
<dbReference type="PANTHER" id="PTHR11615">
    <property type="entry name" value="NITRATE, FORMATE, IRON DEHYDROGENASE"/>
    <property type="match status" value="1"/>
</dbReference>
<accession>A0A0M8MYR2</accession>
<comment type="function">
    <text evidence="8">Component of the cytosolic Fe/S protein assembly machinery. Required for maturation of extramitochondrial Fe/S proteins. May play a role in the transfer of pre-assembled Fe/S clusters to target apoproteins.</text>
</comment>
<evidence type="ECO:0000256" key="4">
    <source>
        <dbReference type="ARBA" id="ARBA00022485"/>
    </source>
</evidence>
<comment type="caution">
    <text evidence="11">The sequence shown here is derived from an EMBL/GenBank/DDBJ whole genome shotgun (WGS) entry which is preliminary data.</text>
</comment>
<organism evidence="11 12">
    <name type="scientific">Malassezia pachydermatis</name>
    <dbReference type="NCBI Taxonomy" id="77020"/>
    <lineage>
        <taxon>Eukaryota</taxon>
        <taxon>Fungi</taxon>
        <taxon>Dikarya</taxon>
        <taxon>Basidiomycota</taxon>
        <taxon>Ustilaginomycotina</taxon>
        <taxon>Malasseziomycetes</taxon>
        <taxon>Malasseziales</taxon>
        <taxon>Malasseziaceae</taxon>
        <taxon>Malassezia</taxon>
    </lineage>
</organism>
<proteinExistence type="inferred from homology"/>
<dbReference type="RefSeq" id="XP_017994042.1">
    <property type="nucleotide sequence ID" value="XM_018137594.1"/>
</dbReference>
<dbReference type="STRING" id="77020.A0A0M8MYR2"/>
<gene>
    <name evidence="11" type="ORF">Malapachy_3116</name>
</gene>
<evidence type="ECO:0000256" key="9">
    <source>
        <dbReference type="ARBA" id="ARBA00031269"/>
    </source>
</evidence>
<evidence type="ECO:0000256" key="3">
    <source>
        <dbReference type="ARBA" id="ARBA00017073"/>
    </source>
</evidence>
<keyword evidence="12" id="KW-1185">Reference proteome</keyword>
<evidence type="ECO:0000256" key="8">
    <source>
        <dbReference type="ARBA" id="ARBA00025099"/>
    </source>
</evidence>
<dbReference type="VEuPathDB" id="FungiDB:Malapachy_3116"/>
<evidence type="ECO:0000313" key="12">
    <source>
        <dbReference type="Proteomes" id="UP000037751"/>
    </source>
</evidence>
<evidence type="ECO:0000256" key="5">
    <source>
        <dbReference type="ARBA" id="ARBA00022723"/>
    </source>
</evidence>
<protein>
    <recommendedName>
        <fullName evidence="2">Cytosolic Fe-S cluster assembly factor NAR1</fullName>
    </recommendedName>
    <alternativeName>
        <fullName evidence="3">Cytosolic Fe-S cluster assembly factor nar1</fullName>
    </alternativeName>
    <alternativeName>
        <fullName evidence="9">Nuclear architecture-related protein 1</fullName>
    </alternativeName>
</protein>
<dbReference type="GO" id="GO:0046872">
    <property type="term" value="F:metal ion binding"/>
    <property type="evidence" value="ECO:0007669"/>
    <property type="project" value="UniProtKB-KW"/>
</dbReference>
<evidence type="ECO:0000256" key="7">
    <source>
        <dbReference type="ARBA" id="ARBA00023014"/>
    </source>
</evidence>
<dbReference type="Proteomes" id="UP000037751">
    <property type="component" value="Unassembled WGS sequence"/>
</dbReference>
<dbReference type="OrthoDB" id="10253113at2759"/>
<sequence>MALSGALTLTDLNDYLGPSQVCIKPVDAPPNDEAHANTNISIEEGVYVETPANAPRARTKLETAQISLNDCLACSGCVTSAETVLIGLQSVDEVQTELERKGERVFVMTISTQTLASLEAAFGLPLSDLFPRIEGALTQMGFDVVQDTTLARHMALRAHVREFCARRDARQRGDKKAPTLPMLASACPGWVCYAEKAHSELLPYVATTKSPQQMAGLLAKRIWGPEKLGIGTTTGCITTNHSNVYHVAVMPCYDKKLEASRAAMTDAAGVKDVDCVLTTGELHDLLVRHAFQPDQAVATRQSMPEPEPGSSSGGYLFAILLQVYQEWRTAHPTDETPTIDVRTIRSSDYTEYVMRAPDGTTLFKGATCYGFRNLQNLVRKLQRETGAKGQRGRGMAIRRAAAQEPAYDYIEVMACPSGCVNGGGQMRPPEAWIEMQQQAQDANVAHNEEEKAWPAPPPGWQGTDRRWVHVIEQTYWGTTERVSSTPTQTQKLLAQAIDGPLQGWLQTWDAHAASMETHIPMADVHTSYQGVEAPTNGLAVQW</sequence>